<name>A0A2C5YMJ8_9HYPO</name>
<proteinExistence type="predicted"/>
<accession>A0A2C5YMJ8</accession>
<evidence type="ECO:0000313" key="2">
    <source>
        <dbReference type="EMBL" id="PHH68244.1"/>
    </source>
</evidence>
<gene>
    <name evidence="2" type="ORF">CDD82_710</name>
</gene>
<dbReference type="PANTHER" id="PTHR38117:SF2">
    <property type="entry name" value="NACHT AND WD40 DOMAIN PROTEIN"/>
    <property type="match status" value="1"/>
</dbReference>
<dbReference type="AlphaFoldDB" id="A0A2C5YMJ8"/>
<dbReference type="OrthoDB" id="3246050at2759"/>
<evidence type="ECO:0000259" key="1">
    <source>
        <dbReference type="Pfam" id="PF23155"/>
    </source>
</evidence>
<reference evidence="2 3" key="1">
    <citation type="submission" date="2017-06" db="EMBL/GenBank/DDBJ databases">
        <title>Ant-infecting Ophiocordyceps genomes reveal a high diversity of potential behavioral manipulation genes and a possible major role for enterotoxins.</title>
        <authorList>
            <person name="De Bekker C."/>
            <person name="Evans H.C."/>
            <person name="Brachmann A."/>
            <person name="Hughes D.P."/>
        </authorList>
    </citation>
    <scope>NUCLEOTIDE SEQUENCE [LARGE SCALE GENOMIC DNA]</scope>
    <source>
        <strain evidence="2 3">1348a</strain>
    </source>
</reference>
<dbReference type="Pfam" id="PF23155">
    <property type="entry name" value="DUF7053"/>
    <property type="match status" value="1"/>
</dbReference>
<feature type="domain" description="DUF7053" evidence="1">
    <location>
        <begin position="6"/>
        <end position="146"/>
    </location>
</feature>
<protein>
    <recommendedName>
        <fullName evidence="1">DUF7053 domain-containing protein</fullName>
    </recommendedName>
</protein>
<evidence type="ECO:0000313" key="3">
    <source>
        <dbReference type="Proteomes" id="UP000224854"/>
    </source>
</evidence>
<dbReference type="PANTHER" id="PTHR38117">
    <property type="entry name" value="NACHT AND WD40 DOMAIN PROTEIN"/>
    <property type="match status" value="1"/>
</dbReference>
<dbReference type="EMBL" id="NJEU01001180">
    <property type="protein sequence ID" value="PHH68244.1"/>
    <property type="molecule type" value="Genomic_DNA"/>
</dbReference>
<organism evidence="2 3">
    <name type="scientific">Ophiocordyceps australis</name>
    <dbReference type="NCBI Taxonomy" id="1399860"/>
    <lineage>
        <taxon>Eukaryota</taxon>
        <taxon>Fungi</taxon>
        <taxon>Dikarya</taxon>
        <taxon>Ascomycota</taxon>
        <taxon>Pezizomycotina</taxon>
        <taxon>Sordariomycetes</taxon>
        <taxon>Hypocreomycetidae</taxon>
        <taxon>Hypocreales</taxon>
        <taxon>Ophiocordycipitaceae</taxon>
        <taxon>Ophiocordyceps</taxon>
    </lineage>
</organism>
<sequence>MSLTRHVVFSASRPLPSSSRSAALAFLHNHLAMIDTNPLVVDRRPIPPPPPHSHHAGTQWYAITDKLLGGLTTVAYTCSMQNTPSGLRTYCRAPLGVRIAALWTLHGHHALSLREHVHLQCNALLAPFVKRTLLHSHATLVDLLAHHTTPK</sequence>
<dbReference type="Proteomes" id="UP000224854">
    <property type="component" value="Unassembled WGS sequence"/>
</dbReference>
<dbReference type="InterPro" id="IPR055481">
    <property type="entry name" value="DUF7053"/>
</dbReference>
<keyword evidence="3" id="KW-1185">Reference proteome</keyword>
<comment type="caution">
    <text evidence="2">The sequence shown here is derived from an EMBL/GenBank/DDBJ whole genome shotgun (WGS) entry which is preliminary data.</text>
</comment>